<evidence type="ECO:0000256" key="3">
    <source>
        <dbReference type="ARBA" id="ARBA00012261"/>
    </source>
</evidence>
<dbReference type="STRING" id="867345.SAMN05421693_12710"/>
<dbReference type="CDD" id="cd08646">
    <property type="entry name" value="FMT_core_Met-tRNA-FMT_N"/>
    <property type="match status" value="1"/>
</dbReference>
<dbReference type="SUPFAM" id="SSF50486">
    <property type="entry name" value="FMT C-terminal domain-like"/>
    <property type="match status" value="1"/>
</dbReference>
<evidence type="ECO:0000313" key="12">
    <source>
        <dbReference type="EMBL" id="SEQ37924.1"/>
    </source>
</evidence>
<evidence type="ECO:0000313" key="13">
    <source>
        <dbReference type="Proteomes" id="UP000199496"/>
    </source>
</evidence>
<comment type="catalytic activity">
    <reaction evidence="7 8">
        <text>L-methionyl-tRNA(fMet) + (6R)-10-formyltetrahydrofolate = N-formyl-L-methionyl-tRNA(fMet) + (6S)-5,6,7,8-tetrahydrofolate + H(+)</text>
        <dbReference type="Rhea" id="RHEA:24380"/>
        <dbReference type="Rhea" id="RHEA-COMP:9952"/>
        <dbReference type="Rhea" id="RHEA-COMP:9953"/>
        <dbReference type="ChEBI" id="CHEBI:15378"/>
        <dbReference type="ChEBI" id="CHEBI:57453"/>
        <dbReference type="ChEBI" id="CHEBI:78530"/>
        <dbReference type="ChEBI" id="CHEBI:78844"/>
        <dbReference type="ChEBI" id="CHEBI:195366"/>
        <dbReference type="EC" id="2.1.2.9"/>
    </reaction>
</comment>
<dbReference type="CDD" id="cd08704">
    <property type="entry name" value="Met_tRNA_FMT_C"/>
    <property type="match status" value="1"/>
</dbReference>
<dbReference type="InterPro" id="IPR044135">
    <property type="entry name" value="Met-tRNA-FMT_C"/>
</dbReference>
<keyword evidence="6 8" id="KW-0648">Protein biosynthesis</keyword>
<dbReference type="InterPro" id="IPR041711">
    <property type="entry name" value="Met-tRNA-FMT_N"/>
</dbReference>
<feature type="binding site" evidence="8">
    <location>
        <begin position="137"/>
        <end position="140"/>
    </location>
    <ligand>
        <name>(6S)-5,6,7,8-tetrahydrofolate</name>
        <dbReference type="ChEBI" id="CHEBI:57453"/>
    </ligand>
</feature>
<dbReference type="Pfam" id="PF00551">
    <property type="entry name" value="Formyl_trans_N"/>
    <property type="match status" value="1"/>
</dbReference>
<dbReference type="InterPro" id="IPR005793">
    <property type="entry name" value="Formyl_trans_C"/>
</dbReference>
<dbReference type="EC" id="2.1.2.9" evidence="3 8"/>
<dbReference type="InterPro" id="IPR005794">
    <property type="entry name" value="Fmt"/>
</dbReference>
<dbReference type="Proteomes" id="UP000199496">
    <property type="component" value="Unassembled WGS sequence"/>
</dbReference>
<proteinExistence type="inferred from homology"/>
<dbReference type="GO" id="GO:0004479">
    <property type="term" value="F:methionyl-tRNA formyltransferase activity"/>
    <property type="evidence" value="ECO:0007669"/>
    <property type="project" value="UniProtKB-UniRule"/>
</dbReference>
<keyword evidence="13" id="KW-1185">Reference proteome</keyword>
<evidence type="ECO:0000256" key="4">
    <source>
        <dbReference type="ARBA" id="ARBA00016014"/>
    </source>
</evidence>
<dbReference type="PROSITE" id="PS00373">
    <property type="entry name" value="GART"/>
    <property type="match status" value="1"/>
</dbReference>
<dbReference type="FunFam" id="3.40.50.170:FF:000003">
    <property type="entry name" value="Methionyl-tRNA formyltransferase"/>
    <property type="match status" value="1"/>
</dbReference>
<dbReference type="EMBL" id="FOFO01000027">
    <property type="protein sequence ID" value="SEQ37924.1"/>
    <property type="molecule type" value="Genomic_DNA"/>
</dbReference>
<sequence length="343" mass="36940">MPVLPVTGKRSDSLSTPLTTKGLPLPRPLRIIYAGTPDFAVPALEALIASPHDVVAVYTQPDRPAGRGRKLTPSPVKQVALNHDIAVEQPEHLRPEPVQQRLRDYQPDLMVVAAYGLILPQSVLDIPRRGCINIHASLLPRWRGAAPIQRALAEGDDTTGITLMQMAAGLDTGDMLLKDTCPITADDTARTLHDRLATMGAAALLPCLDDLVADRLRPEPQDDTQATYAHKLDKGEAVLDWSLPAVVLDRRIRAFNPWPVAQTRYQGQPLRLWMSRSLSGHMAGATPGTVVQEGPEGIDVATGDGILRITCLQLPGGKPLEAKAFLNARTLLGVNLGAPEAAC</sequence>
<evidence type="ECO:0000256" key="1">
    <source>
        <dbReference type="ARBA" id="ARBA00002606"/>
    </source>
</evidence>
<reference evidence="12 13" key="1">
    <citation type="submission" date="2016-10" db="EMBL/GenBank/DDBJ databases">
        <authorList>
            <person name="de Groot N.N."/>
        </authorList>
    </citation>
    <scope>NUCLEOTIDE SEQUENCE [LARGE SCALE GENOMIC DNA]</scope>
    <source>
        <strain evidence="12 13">B7-7</strain>
    </source>
</reference>
<dbReference type="GO" id="GO:0005829">
    <property type="term" value="C:cytosol"/>
    <property type="evidence" value="ECO:0007669"/>
    <property type="project" value="TreeGrafter"/>
</dbReference>
<dbReference type="InterPro" id="IPR011034">
    <property type="entry name" value="Formyl_transferase-like_C_sf"/>
</dbReference>
<evidence type="ECO:0000256" key="2">
    <source>
        <dbReference type="ARBA" id="ARBA00010699"/>
    </source>
</evidence>
<accession>A0A1H9FJ32</accession>
<dbReference type="InterPro" id="IPR002376">
    <property type="entry name" value="Formyl_transf_N"/>
</dbReference>
<evidence type="ECO:0000256" key="9">
    <source>
        <dbReference type="SAM" id="MobiDB-lite"/>
    </source>
</evidence>
<dbReference type="PANTHER" id="PTHR11138:SF5">
    <property type="entry name" value="METHIONYL-TRNA FORMYLTRANSFERASE, MITOCHONDRIAL"/>
    <property type="match status" value="1"/>
</dbReference>
<dbReference type="InterPro" id="IPR036477">
    <property type="entry name" value="Formyl_transf_N_sf"/>
</dbReference>
<evidence type="ECO:0000256" key="8">
    <source>
        <dbReference type="HAMAP-Rule" id="MF_00182"/>
    </source>
</evidence>
<organism evidence="12 13">
    <name type="scientific">Ectothiorhodospira magna</name>
    <dbReference type="NCBI Taxonomy" id="867345"/>
    <lineage>
        <taxon>Bacteria</taxon>
        <taxon>Pseudomonadati</taxon>
        <taxon>Pseudomonadota</taxon>
        <taxon>Gammaproteobacteria</taxon>
        <taxon>Chromatiales</taxon>
        <taxon>Ectothiorhodospiraceae</taxon>
        <taxon>Ectothiorhodospira</taxon>
    </lineage>
</organism>
<dbReference type="Gene3D" id="3.40.50.170">
    <property type="entry name" value="Formyl transferase, N-terminal domain"/>
    <property type="match status" value="1"/>
</dbReference>
<dbReference type="Gene3D" id="3.10.25.10">
    <property type="entry name" value="Formyl transferase, C-terminal domain"/>
    <property type="match status" value="1"/>
</dbReference>
<feature type="region of interest" description="Disordered" evidence="9">
    <location>
        <begin position="1"/>
        <end position="20"/>
    </location>
</feature>
<feature type="domain" description="Formyl transferase C-terminal" evidence="11">
    <location>
        <begin position="231"/>
        <end position="328"/>
    </location>
</feature>
<comment type="function">
    <text evidence="1 8">Attaches a formyl group to the free amino group of methionyl-tRNA(fMet). The formyl group appears to play a dual role in the initiator identity of N-formylmethionyl-tRNA by promoting its recognition by IF2 and preventing the misappropriation of this tRNA by the elongation apparatus.</text>
</comment>
<dbReference type="InterPro" id="IPR001555">
    <property type="entry name" value="GART_AS"/>
</dbReference>
<dbReference type="PANTHER" id="PTHR11138">
    <property type="entry name" value="METHIONYL-TRNA FORMYLTRANSFERASE"/>
    <property type="match status" value="1"/>
</dbReference>
<evidence type="ECO:0000256" key="6">
    <source>
        <dbReference type="ARBA" id="ARBA00022917"/>
    </source>
</evidence>
<name>A0A1H9FJ32_9GAMM</name>
<dbReference type="InterPro" id="IPR037022">
    <property type="entry name" value="Formyl_trans_C_sf"/>
</dbReference>
<dbReference type="Pfam" id="PF02911">
    <property type="entry name" value="Formyl_trans_C"/>
    <property type="match status" value="1"/>
</dbReference>
<evidence type="ECO:0000259" key="11">
    <source>
        <dbReference type="Pfam" id="PF02911"/>
    </source>
</evidence>
<comment type="similarity">
    <text evidence="2 8">Belongs to the Fmt family.</text>
</comment>
<keyword evidence="5 8" id="KW-0808">Transferase</keyword>
<dbReference type="NCBIfam" id="TIGR00460">
    <property type="entry name" value="fmt"/>
    <property type="match status" value="1"/>
</dbReference>
<dbReference type="HAMAP" id="MF_00182">
    <property type="entry name" value="Formyl_trans"/>
    <property type="match status" value="1"/>
</dbReference>
<dbReference type="FunFam" id="3.40.50.12230:FF:000001">
    <property type="entry name" value="Methionyl-tRNA formyltransferase"/>
    <property type="match status" value="1"/>
</dbReference>
<evidence type="ECO:0000256" key="5">
    <source>
        <dbReference type="ARBA" id="ARBA00022679"/>
    </source>
</evidence>
<evidence type="ECO:0000259" key="10">
    <source>
        <dbReference type="Pfam" id="PF00551"/>
    </source>
</evidence>
<gene>
    <name evidence="8" type="primary">fmt</name>
    <name evidence="12" type="ORF">SAMN05421693_12710</name>
</gene>
<dbReference type="AlphaFoldDB" id="A0A1H9FJ32"/>
<feature type="domain" description="Formyl transferase N-terminal" evidence="10">
    <location>
        <begin position="31"/>
        <end position="204"/>
    </location>
</feature>
<dbReference type="SUPFAM" id="SSF53328">
    <property type="entry name" value="Formyltransferase"/>
    <property type="match status" value="1"/>
</dbReference>
<evidence type="ECO:0000256" key="7">
    <source>
        <dbReference type="ARBA" id="ARBA00048558"/>
    </source>
</evidence>
<protein>
    <recommendedName>
        <fullName evidence="4 8">Methionyl-tRNA formyltransferase</fullName>
        <ecNumber evidence="3 8">2.1.2.9</ecNumber>
    </recommendedName>
</protein>